<keyword evidence="4 11" id="KW-0679">Respiratory chain</keyword>
<evidence type="ECO:0000256" key="2">
    <source>
        <dbReference type="ARBA" id="ARBA00007312"/>
    </source>
</evidence>
<accession>A0A507EG46</accession>
<keyword evidence="8 11" id="KW-1133">Transmembrane helix</keyword>
<evidence type="ECO:0000256" key="5">
    <source>
        <dbReference type="ARBA" id="ARBA00022692"/>
    </source>
</evidence>
<evidence type="ECO:0000256" key="3">
    <source>
        <dbReference type="ARBA" id="ARBA00022448"/>
    </source>
</evidence>
<dbReference type="Pfam" id="PF06212">
    <property type="entry name" value="GRIM-19"/>
    <property type="match status" value="1"/>
</dbReference>
<dbReference type="EMBL" id="QEAQ01000003">
    <property type="protein sequence ID" value="TPX62395.1"/>
    <property type="molecule type" value="Genomic_DNA"/>
</dbReference>
<name>A0A507EG46_9FUNG</name>
<dbReference type="AlphaFoldDB" id="A0A507EG46"/>
<keyword evidence="7 11" id="KW-0249">Electron transport</keyword>
<sequence length="185" mass="20980">MATQPIVQDLPPSGGFPETIQYKRYLPRRGPSGLVIFAAAFGVMGYGWYWVAKANAERRELRREKAWNRISLVPLLQAETDRDLVRRLEAAAAREGEQMGSVAGWKALDLKSPTPGVGKGAVYDKAQAEPIYHTERYVNPTYLFMPWGSDARIESQWWRGTKMFLKNPPYHERPDFTPENPLGGQ</sequence>
<keyword evidence="13" id="KW-1185">Reference proteome</keyword>
<comment type="subcellular location">
    <subcellularLocation>
        <location evidence="1 11">Mitochondrion inner membrane</location>
        <topology evidence="1 11">Single-pass membrane protein</topology>
        <orientation evidence="1 11">Matrix side</orientation>
    </subcellularLocation>
</comment>
<evidence type="ECO:0000256" key="1">
    <source>
        <dbReference type="ARBA" id="ARBA00004298"/>
    </source>
</evidence>
<comment type="similarity">
    <text evidence="2 11">Belongs to the complex I NDUFA13 subunit family.</text>
</comment>
<keyword evidence="10 11" id="KW-0472">Membrane</keyword>
<keyword evidence="6 11" id="KW-0999">Mitochondrion inner membrane</keyword>
<comment type="caution">
    <text evidence="12">The sequence shown here is derived from an EMBL/GenBank/DDBJ whole genome shotgun (WGS) entry which is preliminary data.</text>
</comment>
<evidence type="ECO:0000256" key="7">
    <source>
        <dbReference type="ARBA" id="ARBA00022982"/>
    </source>
</evidence>
<gene>
    <name evidence="12" type="ORF">PhCBS80983_g00584</name>
</gene>
<evidence type="ECO:0000256" key="4">
    <source>
        <dbReference type="ARBA" id="ARBA00022660"/>
    </source>
</evidence>
<protein>
    <recommendedName>
        <fullName evidence="11">NADH dehydrogenase [ubiquinone] 1 alpha subcomplex subunit 13</fullName>
    </recommendedName>
</protein>
<evidence type="ECO:0000256" key="8">
    <source>
        <dbReference type="ARBA" id="ARBA00022989"/>
    </source>
</evidence>
<dbReference type="GO" id="GO:0005743">
    <property type="term" value="C:mitochondrial inner membrane"/>
    <property type="evidence" value="ECO:0007669"/>
    <property type="project" value="UniProtKB-SubCell"/>
</dbReference>
<keyword evidence="3 11" id="KW-0813">Transport</keyword>
<feature type="transmembrane region" description="Helical" evidence="11">
    <location>
        <begin position="32"/>
        <end position="52"/>
    </location>
</feature>
<evidence type="ECO:0000256" key="6">
    <source>
        <dbReference type="ARBA" id="ARBA00022792"/>
    </source>
</evidence>
<keyword evidence="9 11" id="KW-0496">Mitochondrion</keyword>
<dbReference type="GO" id="GO:0045271">
    <property type="term" value="C:respiratory chain complex I"/>
    <property type="evidence" value="ECO:0007669"/>
    <property type="project" value="UniProtKB-UniRule"/>
</dbReference>
<dbReference type="PANTHER" id="PTHR12966:SF0">
    <property type="entry name" value="NADH DEHYDROGENASE [UBIQUINONE] 1 ALPHA SUBCOMPLEX SUBUNIT 13"/>
    <property type="match status" value="1"/>
</dbReference>
<comment type="function">
    <text evidence="11">Complex I functions in the transfer of electrons from NADH to the respiratory chain. Accessory subunit of the mitochondrial membrane respiratory chain NADH dehydrogenase (Complex I), that is believed not to be involved in catalysis.</text>
</comment>
<evidence type="ECO:0000313" key="13">
    <source>
        <dbReference type="Proteomes" id="UP000318582"/>
    </source>
</evidence>
<evidence type="ECO:0000313" key="12">
    <source>
        <dbReference type="EMBL" id="TPX62395.1"/>
    </source>
</evidence>
<proteinExistence type="inferred from homology"/>
<dbReference type="PANTHER" id="PTHR12966">
    <property type="entry name" value="NADH DEHYDROGENASE UBIQUINONE 1 ALPHA SUBCOMPLEX SUBUNIT 13"/>
    <property type="match status" value="1"/>
</dbReference>
<organism evidence="12 13">
    <name type="scientific">Powellomyces hirtus</name>
    <dbReference type="NCBI Taxonomy" id="109895"/>
    <lineage>
        <taxon>Eukaryota</taxon>
        <taxon>Fungi</taxon>
        <taxon>Fungi incertae sedis</taxon>
        <taxon>Chytridiomycota</taxon>
        <taxon>Chytridiomycota incertae sedis</taxon>
        <taxon>Chytridiomycetes</taxon>
        <taxon>Spizellomycetales</taxon>
        <taxon>Powellomycetaceae</taxon>
        <taxon>Powellomyces</taxon>
    </lineage>
</organism>
<dbReference type="STRING" id="109895.A0A507EG46"/>
<evidence type="ECO:0000256" key="10">
    <source>
        <dbReference type="ARBA" id="ARBA00023136"/>
    </source>
</evidence>
<dbReference type="Proteomes" id="UP000318582">
    <property type="component" value="Unassembled WGS sequence"/>
</dbReference>
<evidence type="ECO:0000256" key="11">
    <source>
        <dbReference type="RuleBase" id="RU368034"/>
    </source>
</evidence>
<dbReference type="InterPro" id="IPR009346">
    <property type="entry name" value="GRIM-19"/>
</dbReference>
<keyword evidence="5 11" id="KW-0812">Transmembrane</keyword>
<reference evidence="12 13" key="1">
    <citation type="journal article" date="2019" name="Sci. Rep.">
        <title>Comparative genomics of chytrid fungi reveal insights into the obligate biotrophic and pathogenic lifestyle of Synchytrium endobioticum.</title>
        <authorList>
            <person name="van de Vossenberg B.T.L.H."/>
            <person name="Warris S."/>
            <person name="Nguyen H.D.T."/>
            <person name="van Gent-Pelzer M.P.E."/>
            <person name="Joly D.L."/>
            <person name="van de Geest H.C."/>
            <person name="Bonants P.J.M."/>
            <person name="Smith D.S."/>
            <person name="Levesque C.A."/>
            <person name="van der Lee T.A.J."/>
        </authorList>
    </citation>
    <scope>NUCLEOTIDE SEQUENCE [LARGE SCALE GENOMIC DNA]</scope>
    <source>
        <strain evidence="12 13">CBS 809.83</strain>
    </source>
</reference>
<evidence type="ECO:0000256" key="9">
    <source>
        <dbReference type="ARBA" id="ARBA00023128"/>
    </source>
</evidence>